<dbReference type="InterPro" id="IPR002156">
    <property type="entry name" value="RNaseH_domain"/>
</dbReference>
<proteinExistence type="predicted"/>
<dbReference type="InterPro" id="IPR021109">
    <property type="entry name" value="Peptidase_aspartic_dom_sf"/>
</dbReference>
<dbReference type="SUPFAM" id="SSF53098">
    <property type="entry name" value="Ribonuclease H-like"/>
    <property type="match status" value="1"/>
</dbReference>
<dbReference type="SUPFAM" id="SSF56672">
    <property type="entry name" value="DNA/RNA polymerases"/>
    <property type="match status" value="1"/>
</dbReference>
<dbReference type="InterPro" id="IPR012337">
    <property type="entry name" value="RNaseH-like_sf"/>
</dbReference>
<name>A0A7J0DUG7_9ERIC</name>
<dbReference type="Pfam" id="PF00665">
    <property type="entry name" value="rve"/>
    <property type="match status" value="1"/>
</dbReference>
<dbReference type="Gene3D" id="3.30.420.10">
    <property type="entry name" value="Ribonuclease H-like superfamily/Ribonuclease H"/>
    <property type="match status" value="2"/>
</dbReference>
<evidence type="ECO:0000256" key="1">
    <source>
        <dbReference type="ARBA" id="ARBA00023172"/>
    </source>
</evidence>
<dbReference type="PANTHER" id="PTHR48475:SF2">
    <property type="entry name" value="RIBONUCLEASE H"/>
    <property type="match status" value="1"/>
</dbReference>
<dbReference type="InterPro" id="IPR043502">
    <property type="entry name" value="DNA/RNA_pol_sf"/>
</dbReference>
<dbReference type="GO" id="GO:0003676">
    <property type="term" value="F:nucleic acid binding"/>
    <property type="evidence" value="ECO:0007669"/>
    <property type="project" value="InterPro"/>
</dbReference>
<dbReference type="InterPro" id="IPR043128">
    <property type="entry name" value="Rev_trsase/Diguanyl_cyclase"/>
</dbReference>
<dbReference type="EMBL" id="BJWL01000404">
    <property type="protein sequence ID" value="GFS42838.1"/>
    <property type="molecule type" value="Genomic_DNA"/>
</dbReference>
<dbReference type="CDD" id="cd01647">
    <property type="entry name" value="RT_LTR"/>
    <property type="match status" value="1"/>
</dbReference>
<dbReference type="SUPFAM" id="SSF50630">
    <property type="entry name" value="Acid proteases"/>
    <property type="match status" value="1"/>
</dbReference>
<dbReference type="InterPro" id="IPR036397">
    <property type="entry name" value="RNaseH_sf"/>
</dbReference>
<organism evidence="3 4">
    <name type="scientific">Actinidia rufa</name>
    <dbReference type="NCBI Taxonomy" id="165716"/>
    <lineage>
        <taxon>Eukaryota</taxon>
        <taxon>Viridiplantae</taxon>
        <taxon>Streptophyta</taxon>
        <taxon>Embryophyta</taxon>
        <taxon>Tracheophyta</taxon>
        <taxon>Spermatophyta</taxon>
        <taxon>Magnoliopsida</taxon>
        <taxon>eudicotyledons</taxon>
        <taxon>Gunneridae</taxon>
        <taxon>Pentapetalae</taxon>
        <taxon>asterids</taxon>
        <taxon>Ericales</taxon>
        <taxon>Actinidiaceae</taxon>
        <taxon>Actinidia</taxon>
    </lineage>
</organism>
<dbReference type="Pfam" id="PF00078">
    <property type="entry name" value="RVT_1"/>
    <property type="match status" value="2"/>
</dbReference>
<dbReference type="Gene3D" id="2.40.70.10">
    <property type="entry name" value="Acid Proteases"/>
    <property type="match status" value="1"/>
</dbReference>
<gene>
    <name evidence="3" type="ORF">Acr_00g0081980</name>
</gene>
<comment type="caution">
    <text evidence="3">The sequence shown here is derived from an EMBL/GenBank/DDBJ whole genome shotgun (WGS) entry which is preliminary data.</text>
</comment>
<keyword evidence="4" id="KW-1185">Reference proteome</keyword>
<keyword evidence="1" id="KW-0233">DNA recombination</keyword>
<dbReference type="InterPro" id="IPR000477">
    <property type="entry name" value="RT_dom"/>
</dbReference>
<feature type="domain" description="Integrase catalytic" evidence="2">
    <location>
        <begin position="621"/>
        <end position="782"/>
    </location>
</feature>
<dbReference type="Gene3D" id="3.30.70.270">
    <property type="match status" value="2"/>
</dbReference>
<dbReference type="OrthoDB" id="101614at2759"/>
<reference evidence="4" key="1">
    <citation type="submission" date="2019-07" db="EMBL/GenBank/DDBJ databases">
        <title>De Novo Assembly of kiwifruit Actinidia rufa.</title>
        <authorList>
            <person name="Sugita-Konishi S."/>
            <person name="Sato K."/>
            <person name="Mori E."/>
            <person name="Abe Y."/>
            <person name="Kisaki G."/>
            <person name="Hamano K."/>
            <person name="Suezawa K."/>
            <person name="Otani M."/>
            <person name="Fukuda T."/>
            <person name="Manabe T."/>
            <person name="Gomi K."/>
            <person name="Tabuchi M."/>
            <person name="Akimitsu K."/>
            <person name="Kataoka I."/>
        </authorList>
    </citation>
    <scope>NUCLEOTIDE SEQUENCE [LARGE SCALE GENOMIC DNA]</scope>
    <source>
        <strain evidence="4">cv. Fuchu</strain>
    </source>
</reference>
<evidence type="ECO:0000313" key="4">
    <source>
        <dbReference type="Proteomes" id="UP000585474"/>
    </source>
</evidence>
<dbReference type="GO" id="GO:0015074">
    <property type="term" value="P:DNA integration"/>
    <property type="evidence" value="ECO:0007669"/>
    <property type="project" value="InterPro"/>
</dbReference>
<dbReference type="CDD" id="cd00303">
    <property type="entry name" value="retropepsin_like"/>
    <property type="match status" value="1"/>
</dbReference>
<dbReference type="InterPro" id="IPR001584">
    <property type="entry name" value="Integrase_cat-core"/>
</dbReference>
<evidence type="ECO:0000313" key="3">
    <source>
        <dbReference type="EMBL" id="GFS42838.1"/>
    </source>
</evidence>
<sequence length="1040" mass="117762">MIRQMHEVLSVQSLPKKMKVAEAKRECVTFSKIDLERVQHPHSDPLVVKLRIGGYDIKRILVDTGNSVEVMYYDLFKQLKLPQDQLKSARALLVGFNAQMHWPLGTVSLITRASSQEQMTEFIVVDIPSPYNAIVGRDWLHRMKGVASTLHQAIKFLTPRGEEAIYGNQVAAKQCYLATVSTKAAMKEVQMIEEDIEVLEDVGRDPEAKVIEELDFRPVKKRGKRSAFEHVDAVIEEVEKLKEADAITEVIYPSWLSNTVVVKKKTGKWRVCVDFTNLNRACPKDCFPLPKIDQLVDSISGHARMSFLDAYKGYHQIALHEPNQEKTAFITPRGVFCYKTMDAYIDDMVVKSREKPDHLRDLSEIFAILRQHKLRLNAAKCAFGVGSGKFLGHLVTRRVHPISVYTEYPLKVVLLKADLTGRLSKWSLELGQFDIKFSPRAAIKGQVDPGPPKENGPVEQRSLPEGVEVIVEPPQVDLPLAWQMHVDGARNSQGAGTGVVLKSLEGAIFEQCLRFNFPTTNNEAEYETLIAGLRSASKLEVPELYIYSDSKLVAREFNAHADALASLASIFEGDIGRTVTVDVISTCFTRSMRECVDCILGEDHWLTELFHRGTGGLTCRRMPSPWPFPQWGMDIVGVLPRAPDNKRFLLAATDYFTKWVEAEPLAQIRETNVIRFIRRNILSRFGIPRAFVSDNGTQFVGSKVKNLLEELKIEFYNSTPSYPQCNGQAEATNKTIMNGIKKRLEKAKGKWVDKLANVLWAYRTTTRKATNEMPYSLAFGFEVVIPLEVGLPTIRTEAYDTSHNNEVLARDVDLAEERRDNALIRMVDYQKQLAKSFNQKVQRREFKVGNLVLRKVVGNTKDPTDSKLGPNYEGPCKITKLAGRSSYYLEDAEGKEVPRLWNSSNLRKDREMFSTNAACEGHVWMANNIASRIVGRGSVRFRMADRRSMTLTEFPRETWRCCGKRRLKGYIDWRGVSKQGELLSDMGPVVLARRMDKGNNRYTEARKVSVGAPRGSGAVQKCREMLWDMCGSLARHEWCN</sequence>
<dbReference type="AlphaFoldDB" id="A0A7J0DUG7"/>
<dbReference type="Gene3D" id="3.10.10.10">
    <property type="entry name" value="HIV Type 1 Reverse Transcriptase, subunit A, domain 1"/>
    <property type="match status" value="1"/>
</dbReference>
<accession>A0A7J0DUG7</accession>
<protein>
    <recommendedName>
        <fullName evidence="2">Integrase catalytic domain-containing protein</fullName>
    </recommendedName>
</protein>
<dbReference type="GO" id="GO:0004523">
    <property type="term" value="F:RNA-DNA hybrid ribonuclease activity"/>
    <property type="evidence" value="ECO:0007669"/>
    <property type="project" value="InterPro"/>
</dbReference>
<evidence type="ECO:0000259" key="2">
    <source>
        <dbReference type="PROSITE" id="PS50994"/>
    </source>
</evidence>
<dbReference type="GO" id="GO:0006310">
    <property type="term" value="P:DNA recombination"/>
    <property type="evidence" value="ECO:0007669"/>
    <property type="project" value="UniProtKB-KW"/>
</dbReference>
<dbReference type="PANTHER" id="PTHR48475">
    <property type="entry name" value="RIBONUCLEASE H"/>
    <property type="match status" value="1"/>
</dbReference>
<dbReference type="PROSITE" id="PS50994">
    <property type="entry name" value="INTEGRASE"/>
    <property type="match status" value="1"/>
</dbReference>
<dbReference type="Proteomes" id="UP000585474">
    <property type="component" value="Unassembled WGS sequence"/>
</dbReference>
<dbReference type="Pfam" id="PF13456">
    <property type="entry name" value="RVT_3"/>
    <property type="match status" value="1"/>
</dbReference>